<dbReference type="EMBL" id="MHCS01000024">
    <property type="protein sequence ID" value="OGY26331.1"/>
    <property type="molecule type" value="Genomic_DNA"/>
</dbReference>
<dbReference type="Pfam" id="PF07681">
    <property type="entry name" value="DoxX"/>
    <property type="match status" value="1"/>
</dbReference>
<comment type="caution">
    <text evidence="8">The sequence shown here is derived from an EMBL/GenBank/DDBJ whole genome shotgun (WGS) entry which is preliminary data.</text>
</comment>
<feature type="transmembrane region" description="Helical" evidence="7">
    <location>
        <begin position="12"/>
        <end position="33"/>
    </location>
</feature>
<dbReference type="AlphaFoldDB" id="A0A1G1WFD2"/>
<keyword evidence="6 7" id="KW-0472">Membrane</keyword>
<evidence type="ECO:0000256" key="4">
    <source>
        <dbReference type="ARBA" id="ARBA00022692"/>
    </source>
</evidence>
<dbReference type="PANTHER" id="PTHR33452">
    <property type="entry name" value="OXIDOREDUCTASE CATD-RELATED"/>
    <property type="match status" value="1"/>
</dbReference>
<evidence type="ECO:0000256" key="1">
    <source>
        <dbReference type="ARBA" id="ARBA00004651"/>
    </source>
</evidence>
<dbReference type="STRING" id="1802596.A2Z11_03095"/>
<feature type="transmembrane region" description="Helical" evidence="7">
    <location>
        <begin position="73"/>
        <end position="102"/>
    </location>
</feature>
<dbReference type="Proteomes" id="UP000176389">
    <property type="component" value="Unassembled WGS sequence"/>
</dbReference>
<evidence type="ECO:0000256" key="3">
    <source>
        <dbReference type="ARBA" id="ARBA00022475"/>
    </source>
</evidence>
<comment type="similarity">
    <text evidence="2">Belongs to the DoxX family.</text>
</comment>
<proteinExistence type="inferred from homology"/>
<dbReference type="InterPro" id="IPR032808">
    <property type="entry name" value="DoxX"/>
</dbReference>
<feature type="transmembrane region" description="Helical" evidence="7">
    <location>
        <begin position="117"/>
        <end position="136"/>
    </location>
</feature>
<dbReference type="PANTHER" id="PTHR33452:SF1">
    <property type="entry name" value="INNER MEMBRANE PROTEIN YPHA-RELATED"/>
    <property type="match status" value="1"/>
</dbReference>
<sequence>MLNTAEKVSVLLLRLSIGWLFFYAGWSKVITFFTDAKDWTAAGFLSQIPGPFAGLFSGMAGNALVDYLNAYGLLLVGAALILGIFVRWSAFWGIVIMVLYYLASFPAEHSYIVEEHFIYALVLVVLAAVGAGRVWGLDRALENSGFVKSNSWLVKLLG</sequence>
<gene>
    <name evidence="8" type="ORF">A2Z11_03095</name>
</gene>
<organism evidence="8 9">
    <name type="scientific">Candidatus Woykebacteria bacterium RBG_16_43_9</name>
    <dbReference type="NCBI Taxonomy" id="1802596"/>
    <lineage>
        <taxon>Bacteria</taxon>
        <taxon>Candidatus Woykeibacteriota</taxon>
    </lineage>
</organism>
<name>A0A1G1WFD2_9BACT</name>
<dbReference type="InterPro" id="IPR051907">
    <property type="entry name" value="DoxX-like_oxidoreductase"/>
</dbReference>
<accession>A0A1G1WFD2</accession>
<evidence type="ECO:0000256" key="6">
    <source>
        <dbReference type="ARBA" id="ARBA00023136"/>
    </source>
</evidence>
<dbReference type="GO" id="GO:0005886">
    <property type="term" value="C:plasma membrane"/>
    <property type="evidence" value="ECO:0007669"/>
    <property type="project" value="UniProtKB-SubCell"/>
</dbReference>
<keyword evidence="5 7" id="KW-1133">Transmembrane helix</keyword>
<keyword evidence="4 7" id="KW-0812">Transmembrane</keyword>
<keyword evidence="3" id="KW-1003">Cell membrane</keyword>
<protein>
    <recommendedName>
        <fullName evidence="10">DoxX family protein</fullName>
    </recommendedName>
</protein>
<evidence type="ECO:0000256" key="7">
    <source>
        <dbReference type="SAM" id="Phobius"/>
    </source>
</evidence>
<reference evidence="8 9" key="1">
    <citation type="journal article" date="2016" name="Nat. Commun.">
        <title>Thousands of microbial genomes shed light on interconnected biogeochemical processes in an aquifer system.</title>
        <authorList>
            <person name="Anantharaman K."/>
            <person name="Brown C.T."/>
            <person name="Hug L.A."/>
            <person name="Sharon I."/>
            <person name="Castelle C.J."/>
            <person name="Probst A.J."/>
            <person name="Thomas B.C."/>
            <person name="Singh A."/>
            <person name="Wilkins M.J."/>
            <person name="Karaoz U."/>
            <person name="Brodie E.L."/>
            <person name="Williams K.H."/>
            <person name="Hubbard S.S."/>
            <person name="Banfield J.F."/>
        </authorList>
    </citation>
    <scope>NUCLEOTIDE SEQUENCE [LARGE SCALE GENOMIC DNA]</scope>
</reference>
<evidence type="ECO:0000256" key="5">
    <source>
        <dbReference type="ARBA" id="ARBA00022989"/>
    </source>
</evidence>
<evidence type="ECO:0000313" key="9">
    <source>
        <dbReference type="Proteomes" id="UP000176389"/>
    </source>
</evidence>
<evidence type="ECO:0000256" key="2">
    <source>
        <dbReference type="ARBA" id="ARBA00006679"/>
    </source>
</evidence>
<evidence type="ECO:0000313" key="8">
    <source>
        <dbReference type="EMBL" id="OGY26331.1"/>
    </source>
</evidence>
<evidence type="ECO:0008006" key="10">
    <source>
        <dbReference type="Google" id="ProtNLM"/>
    </source>
</evidence>
<comment type="subcellular location">
    <subcellularLocation>
        <location evidence="1">Cell membrane</location>
        <topology evidence="1">Multi-pass membrane protein</topology>
    </subcellularLocation>
</comment>